<reference evidence="2" key="1">
    <citation type="submission" date="2021-02" db="EMBL/GenBank/DDBJ databases">
        <authorList>
            <person name="Nowell W R."/>
        </authorList>
    </citation>
    <scope>NUCLEOTIDE SEQUENCE</scope>
</reference>
<name>A0A815W4S0_9BILA</name>
<keyword evidence="4" id="KW-1185">Reference proteome</keyword>
<gene>
    <name evidence="2" type="ORF">GPM918_LOCUS38423</name>
    <name evidence="3" type="ORF">SRO942_LOCUS39243</name>
</gene>
<evidence type="ECO:0000259" key="1">
    <source>
        <dbReference type="Pfam" id="PF05699"/>
    </source>
</evidence>
<dbReference type="SUPFAM" id="SSF53098">
    <property type="entry name" value="Ribonuclease H-like"/>
    <property type="match status" value="1"/>
</dbReference>
<dbReference type="EMBL" id="CAJNOQ010025452">
    <property type="protein sequence ID" value="CAF1537449.1"/>
    <property type="molecule type" value="Genomic_DNA"/>
</dbReference>
<dbReference type="Proteomes" id="UP000681722">
    <property type="component" value="Unassembled WGS sequence"/>
</dbReference>
<dbReference type="GO" id="GO:0006357">
    <property type="term" value="P:regulation of transcription by RNA polymerase II"/>
    <property type="evidence" value="ECO:0007669"/>
    <property type="project" value="TreeGrafter"/>
</dbReference>
<dbReference type="GO" id="GO:0046983">
    <property type="term" value="F:protein dimerization activity"/>
    <property type="evidence" value="ECO:0007669"/>
    <property type="project" value="InterPro"/>
</dbReference>
<evidence type="ECO:0000313" key="2">
    <source>
        <dbReference type="EMBL" id="CAF1537449.1"/>
    </source>
</evidence>
<dbReference type="Proteomes" id="UP000663829">
    <property type="component" value="Unassembled WGS sequence"/>
</dbReference>
<dbReference type="InterPro" id="IPR052717">
    <property type="entry name" value="Vacuolar_transposase_reg"/>
</dbReference>
<dbReference type="EMBL" id="CAJOBC010091064">
    <property type="protein sequence ID" value="CAF4397344.1"/>
    <property type="molecule type" value="Genomic_DNA"/>
</dbReference>
<dbReference type="PANTHER" id="PTHR46169">
    <property type="entry name" value="DNA REPLICATION-RELATED ELEMENT FACTOR, ISOFORM A"/>
    <property type="match status" value="1"/>
</dbReference>
<dbReference type="Pfam" id="PF05699">
    <property type="entry name" value="Dimer_Tnp_hAT"/>
    <property type="match status" value="1"/>
</dbReference>
<sequence length="289" mass="32629">KLNELELTSNEWSVLSLLHDVLKPFYRATQLISGSKYSTIGLAYFAIHFIKFFIDDTIDDSYEKKKIKELLSKAMKQYLDDDIDQSQLLKFHVYFDILGYSVLSDKEKTSIEHDLKTIVNNGSLFDMLSPSPSNINNSTPTSLEGMVEVTTTMATCKTDKRKPLSALNLFLASVGQTVNTTDTYKPKAKGLTLVEEMKNYKSLVSLFHTKDIFTSSSSSVAFWKSYEEQLPILAKYAKKYLAVPSTSVPSESAFSLSAYLARKTRARLSDDNLAYSVFLKDKISMDDEQ</sequence>
<accession>A0A815W4S0</accession>
<protein>
    <recommendedName>
        <fullName evidence="1">HAT C-terminal dimerisation domain-containing protein</fullName>
    </recommendedName>
</protein>
<evidence type="ECO:0000313" key="4">
    <source>
        <dbReference type="Proteomes" id="UP000663829"/>
    </source>
</evidence>
<organism evidence="2 4">
    <name type="scientific">Didymodactylos carnosus</name>
    <dbReference type="NCBI Taxonomy" id="1234261"/>
    <lineage>
        <taxon>Eukaryota</taxon>
        <taxon>Metazoa</taxon>
        <taxon>Spiralia</taxon>
        <taxon>Gnathifera</taxon>
        <taxon>Rotifera</taxon>
        <taxon>Eurotatoria</taxon>
        <taxon>Bdelloidea</taxon>
        <taxon>Philodinida</taxon>
        <taxon>Philodinidae</taxon>
        <taxon>Didymodactylos</taxon>
    </lineage>
</organism>
<dbReference type="OrthoDB" id="2434995at2759"/>
<dbReference type="GO" id="GO:0005634">
    <property type="term" value="C:nucleus"/>
    <property type="evidence" value="ECO:0007669"/>
    <property type="project" value="TreeGrafter"/>
</dbReference>
<dbReference type="AlphaFoldDB" id="A0A815W4S0"/>
<dbReference type="InterPro" id="IPR012337">
    <property type="entry name" value="RNaseH-like_sf"/>
</dbReference>
<dbReference type="PANTHER" id="PTHR46169:SF29">
    <property type="entry name" value="DNA REPLICATION-RELATED ELEMENT FACTOR, ISOFORM A"/>
    <property type="match status" value="1"/>
</dbReference>
<feature type="non-terminal residue" evidence="2">
    <location>
        <position position="289"/>
    </location>
</feature>
<evidence type="ECO:0000313" key="3">
    <source>
        <dbReference type="EMBL" id="CAF4397344.1"/>
    </source>
</evidence>
<dbReference type="InterPro" id="IPR008906">
    <property type="entry name" value="HATC_C_dom"/>
</dbReference>
<comment type="caution">
    <text evidence="2">The sequence shown here is derived from an EMBL/GenBank/DDBJ whole genome shotgun (WGS) entry which is preliminary data.</text>
</comment>
<proteinExistence type="predicted"/>
<feature type="domain" description="HAT C-terminal dimerisation" evidence="1">
    <location>
        <begin position="215"/>
        <end position="281"/>
    </location>
</feature>